<dbReference type="RefSeq" id="WP_272142308.1">
    <property type="nucleotide sequence ID" value="NZ_JAQNDM010000002.1"/>
</dbReference>
<reference evidence="2 3" key="1">
    <citation type="submission" date="2022-11" db="EMBL/GenBank/DDBJ databases">
        <title>Minimal conservation of predation-associated metabolite biosynthetic gene clusters underscores biosynthetic potential of Myxococcota including descriptions for ten novel species: Archangium lansinium sp. nov., Myxococcus landrumus sp. nov., Nannocystis bai.</title>
        <authorList>
            <person name="Ahearne A."/>
            <person name="Stevens C."/>
            <person name="Dowd S."/>
        </authorList>
    </citation>
    <scope>NUCLEOTIDE SEQUENCE [LARGE SCALE GENOMIC DNA]</scope>
    <source>
        <strain evidence="2 3">NCWAL01</strain>
    </source>
</reference>
<feature type="compositionally biased region" description="Basic and acidic residues" evidence="1">
    <location>
        <begin position="229"/>
        <end position="238"/>
    </location>
</feature>
<feature type="region of interest" description="Disordered" evidence="1">
    <location>
        <begin position="209"/>
        <end position="238"/>
    </location>
</feature>
<comment type="caution">
    <text evidence="2">The sequence shown here is derived from an EMBL/GenBank/DDBJ whole genome shotgun (WGS) entry which is preliminary data.</text>
</comment>
<gene>
    <name evidence="2" type="ORF">POL68_27440</name>
</gene>
<evidence type="ECO:0000313" key="2">
    <source>
        <dbReference type="EMBL" id="MDC0712232.1"/>
    </source>
</evidence>
<protein>
    <submittedName>
        <fullName evidence="2">Uncharacterized protein</fullName>
    </submittedName>
</protein>
<proteinExistence type="predicted"/>
<sequence>MNEQSPLLVALGLSHIRPEVPMFVVLLGAFVLAATPGLPPATCLFANGETTCGYACKTSSSQARCAQTPYGACAVLNDEVHCLDPLPASIHHPPDEGLRPECKEVRGKVACGFRCLVTKGKVACAQTPYGVCREHFGDVTCWDPPEASIHEFGAEIPRPTCATAGTGIACGYDCKTSRAEVACAQTPRGRCTQEEFRLGCFDPPSLLQCAHAQPPPPDEVRKPKSQRRKDKDETAKAE</sequence>
<organism evidence="2 3">
    <name type="scientific">Stigmatella ashevillensis</name>
    <dbReference type="NCBI Taxonomy" id="2995309"/>
    <lineage>
        <taxon>Bacteria</taxon>
        <taxon>Pseudomonadati</taxon>
        <taxon>Myxococcota</taxon>
        <taxon>Myxococcia</taxon>
        <taxon>Myxococcales</taxon>
        <taxon>Cystobacterineae</taxon>
        <taxon>Archangiaceae</taxon>
        <taxon>Stigmatella</taxon>
    </lineage>
</organism>
<evidence type="ECO:0000256" key="1">
    <source>
        <dbReference type="SAM" id="MobiDB-lite"/>
    </source>
</evidence>
<dbReference type="Proteomes" id="UP001221838">
    <property type="component" value="Unassembled WGS sequence"/>
</dbReference>
<name>A0ABT5DIS8_9BACT</name>
<dbReference type="EMBL" id="JAQNDM010000002">
    <property type="protein sequence ID" value="MDC0712232.1"/>
    <property type="molecule type" value="Genomic_DNA"/>
</dbReference>
<keyword evidence="3" id="KW-1185">Reference proteome</keyword>
<evidence type="ECO:0000313" key="3">
    <source>
        <dbReference type="Proteomes" id="UP001221838"/>
    </source>
</evidence>
<accession>A0ABT5DIS8</accession>